<dbReference type="AlphaFoldDB" id="A0A848J6C3"/>
<dbReference type="RefSeq" id="WP_169683526.1">
    <property type="nucleotide sequence ID" value="NZ_JABBNU010000010.1"/>
</dbReference>
<feature type="transmembrane region" description="Helical" evidence="8">
    <location>
        <begin position="163"/>
        <end position="185"/>
    </location>
</feature>
<dbReference type="InterPro" id="IPR036259">
    <property type="entry name" value="MFS_trans_sf"/>
</dbReference>
<dbReference type="PANTHER" id="PTHR23502">
    <property type="entry name" value="MAJOR FACILITATOR SUPERFAMILY"/>
    <property type="match status" value="1"/>
</dbReference>
<evidence type="ECO:0000259" key="9">
    <source>
        <dbReference type="PROSITE" id="PS50850"/>
    </source>
</evidence>
<dbReference type="Gene3D" id="1.20.1720.10">
    <property type="entry name" value="Multidrug resistance protein D"/>
    <property type="match status" value="1"/>
</dbReference>
<keyword evidence="5 8" id="KW-0812">Transmembrane</keyword>
<comment type="similarity">
    <text evidence="2">Belongs to the major facilitator superfamily. Bcr/CmlA family.</text>
</comment>
<evidence type="ECO:0000256" key="8">
    <source>
        <dbReference type="SAM" id="Phobius"/>
    </source>
</evidence>
<dbReference type="CDD" id="cd17320">
    <property type="entry name" value="MFS_MdfA_MDR_like"/>
    <property type="match status" value="1"/>
</dbReference>
<evidence type="ECO:0000256" key="2">
    <source>
        <dbReference type="ARBA" id="ARBA00006236"/>
    </source>
</evidence>
<feature type="transmembrane region" description="Helical" evidence="8">
    <location>
        <begin position="102"/>
        <end position="123"/>
    </location>
</feature>
<name>A0A848J6C3_9BACT</name>
<dbReference type="SUPFAM" id="SSF103473">
    <property type="entry name" value="MFS general substrate transporter"/>
    <property type="match status" value="1"/>
</dbReference>
<evidence type="ECO:0000256" key="6">
    <source>
        <dbReference type="ARBA" id="ARBA00022989"/>
    </source>
</evidence>
<dbReference type="Proteomes" id="UP000559010">
    <property type="component" value="Unassembled WGS sequence"/>
</dbReference>
<evidence type="ECO:0000256" key="4">
    <source>
        <dbReference type="ARBA" id="ARBA00022475"/>
    </source>
</evidence>
<feature type="transmembrane region" description="Helical" evidence="8">
    <location>
        <begin position="135"/>
        <end position="157"/>
    </location>
</feature>
<keyword evidence="3" id="KW-0813">Transport</keyword>
<evidence type="ECO:0000313" key="10">
    <source>
        <dbReference type="EMBL" id="NMM49929.1"/>
    </source>
</evidence>
<dbReference type="Pfam" id="PF07690">
    <property type="entry name" value="MFS_1"/>
    <property type="match status" value="1"/>
</dbReference>
<dbReference type="FunFam" id="1.20.1720.10:FF:000005">
    <property type="entry name" value="Bcr/CflA family efflux transporter"/>
    <property type="match status" value="1"/>
</dbReference>
<dbReference type="GO" id="GO:1990961">
    <property type="term" value="P:xenobiotic detoxification by transmembrane export across the plasma membrane"/>
    <property type="evidence" value="ECO:0007669"/>
    <property type="project" value="InterPro"/>
</dbReference>
<proteinExistence type="inferred from homology"/>
<reference evidence="10 11" key="1">
    <citation type="submission" date="2020-04" db="EMBL/GenBank/DDBJ databases">
        <title>Flammeovirgaceae bacterium KN852 isolated from deep sea.</title>
        <authorList>
            <person name="Zhang D.-C."/>
        </authorList>
    </citation>
    <scope>NUCLEOTIDE SEQUENCE [LARGE SCALE GENOMIC DNA]</scope>
    <source>
        <strain evidence="10 11">KN852</strain>
    </source>
</reference>
<gene>
    <name evidence="10" type="ORF">HH304_16095</name>
</gene>
<dbReference type="InterPro" id="IPR011701">
    <property type="entry name" value="MFS"/>
</dbReference>
<feature type="transmembrane region" description="Helical" evidence="8">
    <location>
        <begin position="253"/>
        <end position="273"/>
    </location>
</feature>
<evidence type="ECO:0000256" key="3">
    <source>
        <dbReference type="ARBA" id="ARBA00022448"/>
    </source>
</evidence>
<feature type="transmembrane region" description="Helical" evidence="8">
    <location>
        <begin position="78"/>
        <end position="96"/>
    </location>
</feature>
<keyword evidence="4" id="KW-1003">Cell membrane</keyword>
<keyword evidence="6 8" id="KW-1133">Transmembrane helix</keyword>
<feature type="transmembrane region" description="Helical" evidence="8">
    <location>
        <begin position="309"/>
        <end position="333"/>
    </location>
</feature>
<evidence type="ECO:0000313" key="11">
    <source>
        <dbReference type="Proteomes" id="UP000559010"/>
    </source>
</evidence>
<keyword evidence="7 8" id="KW-0472">Membrane</keyword>
<feature type="transmembrane region" description="Helical" evidence="8">
    <location>
        <begin position="370"/>
        <end position="390"/>
    </location>
</feature>
<dbReference type="GO" id="GO:0005886">
    <property type="term" value="C:plasma membrane"/>
    <property type="evidence" value="ECO:0007669"/>
    <property type="project" value="UniProtKB-SubCell"/>
</dbReference>
<dbReference type="PROSITE" id="PS50850">
    <property type="entry name" value="MFS"/>
    <property type="match status" value="1"/>
</dbReference>
<comment type="subcellular location">
    <subcellularLocation>
        <location evidence="1">Cell membrane</location>
        <topology evidence="1">Multi-pass membrane protein</topology>
    </subcellularLocation>
</comment>
<keyword evidence="11" id="KW-1185">Reference proteome</keyword>
<evidence type="ECO:0000256" key="5">
    <source>
        <dbReference type="ARBA" id="ARBA00022692"/>
    </source>
</evidence>
<feature type="transmembrane region" description="Helical" evidence="8">
    <location>
        <begin position="214"/>
        <end position="233"/>
    </location>
</feature>
<dbReference type="InterPro" id="IPR004812">
    <property type="entry name" value="Efflux_drug-R_Bcr/CmlA"/>
</dbReference>
<dbReference type="NCBIfam" id="TIGR00710">
    <property type="entry name" value="efflux_Bcr_CflA"/>
    <property type="match status" value="1"/>
</dbReference>
<comment type="caution">
    <text evidence="10">The sequence shown here is derived from an EMBL/GenBank/DDBJ whole genome shotgun (WGS) entry which is preliminary data.</text>
</comment>
<feature type="domain" description="Major facilitator superfamily (MFS) profile" evidence="9">
    <location>
        <begin position="11"/>
        <end position="396"/>
    </location>
</feature>
<accession>A0A848J6C3</accession>
<dbReference type="EMBL" id="JABBNU010000010">
    <property type="protein sequence ID" value="NMM49929.1"/>
    <property type="molecule type" value="Genomic_DNA"/>
</dbReference>
<evidence type="ECO:0000256" key="1">
    <source>
        <dbReference type="ARBA" id="ARBA00004651"/>
    </source>
</evidence>
<protein>
    <submittedName>
        <fullName evidence="10">Multidrug effflux MFS transporter</fullName>
    </submittedName>
</protein>
<dbReference type="PANTHER" id="PTHR23502:SF132">
    <property type="entry name" value="POLYAMINE TRANSPORTER 2-RELATED"/>
    <property type="match status" value="1"/>
</dbReference>
<feature type="transmembrane region" description="Helical" evidence="8">
    <location>
        <begin position="47"/>
        <end position="66"/>
    </location>
</feature>
<sequence length="404" mass="43525">MTKERKDHLLLILILGLLTTVGPFSIDMYLPAFGDIAKGLNTDISRVPLTLSSFFIGLAIGQLIYGPVLEKYGRKKPIYTGMLIYVLASIGCAYSTSLNEMIVFRFFQALGSCAGLVSARAIVRDLFKGKMVAKVFSTLIMVVAISPIIAPTAGGLLNTYFGWQSVFIVLAITSVLILIGAVIVLPESNSGNKAYSLNILSVFKNYGKVISHPVFIINALTGAIAYSGLYAYLSGSPQLYMDILGLTEQQYGWIFALIASGLIAATQLNNRFLRKRNMDHIIKNALTAQCIIGIILLLVTMFMEPNLYINIALIFSFLLFLGFIFPNASALSLEPMGHMAGNASALMGAIQMVVGAGASALVGLFDTNAYLPMTVIMGVCPAIALGLFLYGHKIVFPNLASQSN</sequence>
<dbReference type="GO" id="GO:0042910">
    <property type="term" value="F:xenobiotic transmembrane transporter activity"/>
    <property type="evidence" value="ECO:0007669"/>
    <property type="project" value="InterPro"/>
</dbReference>
<feature type="transmembrane region" description="Helical" evidence="8">
    <location>
        <begin position="285"/>
        <end position="303"/>
    </location>
</feature>
<dbReference type="InterPro" id="IPR020846">
    <property type="entry name" value="MFS_dom"/>
</dbReference>
<feature type="transmembrane region" description="Helical" evidence="8">
    <location>
        <begin position="345"/>
        <end position="364"/>
    </location>
</feature>
<evidence type="ECO:0000256" key="7">
    <source>
        <dbReference type="ARBA" id="ARBA00023136"/>
    </source>
</evidence>
<organism evidence="10 11">
    <name type="scientific">Marinigracilibium pacificum</name>
    <dbReference type="NCBI Taxonomy" id="2729599"/>
    <lineage>
        <taxon>Bacteria</taxon>
        <taxon>Pseudomonadati</taxon>
        <taxon>Bacteroidota</taxon>
        <taxon>Cytophagia</taxon>
        <taxon>Cytophagales</taxon>
        <taxon>Flammeovirgaceae</taxon>
        <taxon>Marinigracilibium</taxon>
    </lineage>
</organism>